<feature type="signal peptide" evidence="1">
    <location>
        <begin position="1"/>
        <end position="17"/>
    </location>
</feature>
<name>A0A444HGY1_RHILE</name>
<reference evidence="2 3" key="1">
    <citation type="submission" date="2019-01" db="EMBL/GenBank/DDBJ databases">
        <title>RHIZO-ID as a novel technology for direct rhizobia identification.</title>
        <authorList>
            <person name="De Meyer S.E."/>
        </authorList>
    </citation>
    <scope>NUCLEOTIDE SEQUENCE [LARGE SCALE GENOMIC DNA]</scope>
    <source>
        <strain evidence="2 3">WSM448</strain>
    </source>
</reference>
<accession>A0A444HGY1</accession>
<feature type="chain" id="PRO_5019321186" evidence="1">
    <location>
        <begin position="18"/>
        <end position="60"/>
    </location>
</feature>
<dbReference type="AlphaFoldDB" id="A0A444HGY1"/>
<comment type="caution">
    <text evidence="2">The sequence shown here is derived from an EMBL/GenBank/DDBJ whole genome shotgun (WGS) entry which is preliminary data.</text>
</comment>
<dbReference type="EMBL" id="SBHX01000203">
    <property type="protein sequence ID" value="RWX20533.1"/>
    <property type="molecule type" value="Genomic_DNA"/>
</dbReference>
<dbReference type="Proteomes" id="UP000283817">
    <property type="component" value="Unassembled WGS sequence"/>
</dbReference>
<evidence type="ECO:0000256" key="1">
    <source>
        <dbReference type="SAM" id="SignalP"/>
    </source>
</evidence>
<organism evidence="2 3">
    <name type="scientific">Rhizobium leguminosarum</name>
    <dbReference type="NCBI Taxonomy" id="384"/>
    <lineage>
        <taxon>Bacteria</taxon>
        <taxon>Pseudomonadati</taxon>
        <taxon>Pseudomonadota</taxon>
        <taxon>Alphaproteobacteria</taxon>
        <taxon>Hyphomicrobiales</taxon>
        <taxon>Rhizobiaceae</taxon>
        <taxon>Rhizobium/Agrobacterium group</taxon>
        <taxon>Rhizobium</taxon>
    </lineage>
</organism>
<feature type="non-terminal residue" evidence="2">
    <location>
        <position position="60"/>
    </location>
</feature>
<protein>
    <submittedName>
        <fullName evidence="2">BA14K family protein</fullName>
    </submittedName>
</protein>
<keyword evidence="1" id="KW-0732">Signal</keyword>
<evidence type="ECO:0000313" key="3">
    <source>
        <dbReference type="Proteomes" id="UP000283817"/>
    </source>
</evidence>
<evidence type="ECO:0000313" key="2">
    <source>
        <dbReference type="EMBL" id="RWX20533.1"/>
    </source>
</evidence>
<gene>
    <name evidence="2" type="ORF">EHI47_39480</name>
</gene>
<sequence>MKAIASVVFGIVSSVGACVAAASVASYVVADSEPHAFNELAARDLWTTTPVKVDPRQQHY</sequence>
<proteinExistence type="predicted"/>
<dbReference type="PROSITE" id="PS51257">
    <property type="entry name" value="PROKAR_LIPOPROTEIN"/>
    <property type="match status" value="1"/>
</dbReference>